<keyword evidence="7" id="KW-1185">Reference proteome</keyword>
<comment type="cofactor">
    <cofactor evidence="1">
        <name>pyridoxal 5'-phosphate</name>
        <dbReference type="ChEBI" id="CHEBI:597326"/>
    </cofactor>
</comment>
<protein>
    <submittedName>
        <fullName evidence="6">Aminotransferase class I/II-fold pyridoxal phosphate-dependent enzyme</fullName>
    </submittedName>
</protein>
<dbReference type="Gene3D" id="3.40.640.10">
    <property type="entry name" value="Type I PLP-dependent aspartate aminotransferase-like (Major domain)"/>
    <property type="match status" value="1"/>
</dbReference>
<feature type="domain" description="Aminotransferase class I/classII large" evidence="5">
    <location>
        <begin position="44"/>
        <end position="396"/>
    </location>
</feature>
<dbReference type="RefSeq" id="WP_323305085.1">
    <property type="nucleotide sequence ID" value="NZ_JAYGHX010000003.1"/>
</dbReference>
<dbReference type="InterPro" id="IPR015421">
    <property type="entry name" value="PyrdxlP-dep_Trfase_major"/>
</dbReference>
<dbReference type="PANTHER" id="PTHR42832:SF2">
    <property type="entry name" value="ASPARTATE TRANSAMINASE"/>
    <property type="match status" value="1"/>
</dbReference>
<dbReference type="Gene3D" id="3.90.1150.10">
    <property type="entry name" value="Aspartate Aminotransferase, domain 1"/>
    <property type="match status" value="1"/>
</dbReference>
<feature type="region of interest" description="Disordered" evidence="4">
    <location>
        <begin position="26"/>
        <end position="46"/>
    </location>
</feature>
<dbReference type="InterPro" id="IPR015422">
    <property type="entry name" value="PyrdxlP-dep_Trfase_small"/>
</dbReference>
<dbReference type="CDD" id="cd00609">
    <property type="entry name" value="AAT_like"/>
    <property type="match status" value="1"/>
</dbReference>
<keyword evidence="3" id="KW-0808">Transferase</keyword>
<evidence type="ECO:0000259" key="5">
    <source>
        <dbReference type="Pfam" id="PF00155"/>
    </source>
</evidence>
<evidence type="ECO:0000256" key="3">
    <source>
        <dbReference type="ARBA" id="ARBA00022679"/>
    </source>
</evidence>
<dbReference type="Pfam" id="PF00155">
    <property type="entry name" value="Aminotran_1_2"/>
    <property type="match status" value="1"/>
</dbReference>
<accession>A0ABU5RTE5</accession>
<comment type="caution">
    <text evidence="6">The sequence shown here is derived from an EMBL/GenBank/DDBJ whole genome shotgun (WGS) entry which is preliminary data.</text>
</comment>
<evidence type="ECO:0000256" key="4">
    <source>
        <dbReference type="SAM" id="MobiDB-lite"/>
    </source>
</evidence>
<evidence type="ECO:0000256" key="2">
    <source>
        <dbReference type="ARBA" id="ARBA00022576"/>
    </source>
</evidence>
<dbReference type="GO" id="GO:0008483">
    <property type="term" value="F:transaminase activity"/>
    <property type="evidence" value="ECO:0007669"/>
    <property type="project" value="UniProtKB-KW"/>
</dbReference>
<dbReference type="InterPro" id="IPR050881">
    <property type="entry name" value="LL-DAP_aminotransferase"/>
</dbReference>
<gene>
    <name evidence="6" type="ORF">VB738_07155</name>
</gene>
<proteinExistence type="predicted"/>
<dbReference type="InterPro" id="IPR004839">
    <property type="entry name" value="Aminotransferase_I/II_large"/>
</dbReference>
<organism evidence="6 7">
    <name type="scientific">Cyanobium gracile UHCC 0139</name>
    <dbReference type="NCBI Taxonomy" id="3110308"/>
    <lineage>
        <taxon>Bacteria</taxon>
        <taxon>Bacillati</taxon>
        <taxon>Cyanobacteriota</taxon>
        <taxon>Cyanophyceae</taxon>
        <taxon>Synechococcales</taxon>
        <taxon>Prochlorococcaceae</taxon>
        <taxon>Cyanobium</taxon>
    </lineage>
</organism>
<reference evidence="6 7" key="1">
    <citation type="submission" date="2023-12" db="EMBL/GenBank/DDBJ databases">
        <title>Baltic Sea Cyanobacteria.</title>
        <authorList>
            <person name="Delbaje E."/>
            <person name="Fewer D.P."/>
            <person name="Shishido T.K."/>
        </authorList>
    </citation>
    <scope>NUCLEOTIDE SEQUENCE [LARGE SCALE GENOMIC DNA]</scope>
    <source>
        <strain evidence="6 7">UHCC 0139</strain>
    </source>
</reference>
<name>A0ABU5RTE5_9CYAN</name>
<dbReference type="SUPFAM" id="SSF53383">
    <property type="entry name" value="PLP-dependent transferases"/>
    <property type="match status" value="1"/>
</dbReference>
<dbReference type="Proteomes" id="UP001304461">
    <property type="component" value="Unassembled WGS sequence"/>
</dbReference>
<keyword evidence="2 6" id="KW-0032">Aminotransferase</keyword>
<dbReference type="InterPro" id="IPR015424">
    <property type="entry name" value="PyrdxlP-dep_Trfase"/>
</dbReference>
<evidence type="ECO:0000313" key="7">
    <source>
        <dbReference type="Proteomes" id="UP001304461"/>
    </source>
</evidence>
<evidence type="ECO:0000313" key="6">
    <source>
        <dbReference type="EMBL" id="MEA5391038.1"/>
    </source>
</evidence>
<evidence type="ECO:0000256" key="1">
    <source>
        <dbReference type="ARBA" id="ARBA00001933"/>
    </source>
</evidence>
<sequence length="403" mass="43728">MPISERLSRLGSGVFARNDQRKAAYSARAAAGHGQDGSPLPPLLDLSLGSTDLQPPAVALEAIAAGLSRPESASYCLHAATLPFREAVAAWARRRFDVAVDPYTEVLLLVGSQEGTAHLPLAVLNPGDRALLLDPYYPSHMGGLHLASAEPVLLPLDAEAGWRPDYDRLSPSQWQDLSLMVLGFPHNPTATTGTQAWLDGAVERALRHDVVLAHDNPYVDLALEGEAPALLRHPDWRRCGIEFFSFSKSWCLGGYRLAFAIGAEQLITALRQLKGVVDFNQSLALQAGAIAALEQAPHWPEQLRGVYRERRDRMAAALEAQGWPVRLPSMALYLWLQIPEVARARGLDSERFCAALLEGTGVCLTPGNGFGPGGEGWQRLALVHPAAELEAGAARIGDWLRRF</sequence>
<dbReference type="EMBL" id="JAYGHX010000003">
    <property type="protein sequence ID" value="MEA5391038.1"/>
    <property type="molecule type" value="Genomic_DNA"/>
</dbReference>
<dbReference type="PANTHER" id="PTHR42832">
    <property type="entry name" value="AMINO ACID AMINOTRANSFERASE"/>
    <property type="match status" value="1"/>
</dbReference>